<evidence type="ECO:0000313" key="3">
    <source>
        <dbReference type="Proteomes" id="UP000549250"/>
    </source>
</evidence>
<dbReference type="PANTHER" id="PTHR41795:SF1">
    <property type="entry name" value="EXOPOLYSACCHARIDE SYNTHESIS PROTEIN"/>
    <property type="match status" value="1"/>
</dbReference>
<sequence>MRNVLSKYPQRRHFTVHHIIEALGKDSPASSITFFAAAGVFDISNVKPLSGGVTAALGAHMMLGRRRINLPRCLLRRKIPRNSLSLLIHGISNLIEGTEQATCQRWSWVFHPAMNVVLGLILFLLGLASMAPIIGGGVQHAASAFLVALGLAERDGLAVMTGAIAGIASLAVAALSIASGRKLWTKIKAWLLGCARQLRLNALAAVLDHCCYGLGDLVQLKWSQLLLMMLGPVPAGPPRTSRTGSATSFDTASTYPQCENASRPRRPILTARDIPNIMDLEQIYVFPVNSTLTSQKRHAVEAQLDENAALFEREVSYKWLKRGEEKFLRILADPVTIEIVFFNERIEVYGAAPAWARLLFTKARKEELKERLEAVLRGAGFISETTA</sequence>
<keyword evidence="3" id="KW-1185">Reference proteome</keyword>
<gene>
    <name evidence="2" type="ORF">FHR87_000961</name>
</gene>
<dbReference type="InterPro" id="IPR010331">
    <property type="entry name" value="ExoD"/>
</dbReference>
<organism evidence="2 3">
    <name type="scientific">Azomonas macrocytogenes</name>
    <name type="common">Azotobacter macrocytogenes</name>
    <dbReference type="NCBI Taxonomy" id="69962"/>
    <lineage>
        <taxon>Bacteria</taxon>
        <taxon>Pseudomonadati</taxon>
        <taxon>Pseudomonadota</taxon>
        <taxon>Gammaproteobacteria</taxon>
        <taxon>Pseudomonadales</taxon>
        <taxon>Pseudomonadaceae</taxon>
        <taxon>Azomonas</taxon>
    </lineage>
</organism>
<reference evidence="2 3" key="1">
    <citation type="submission" date="2020-08" db="EMBL/GenBank/DDBJ databases">
        <title>Genomic Encyclopedia of Type Strains, Phase III (KMG-III): the genomes of soil and plant-associated and newly described type strains.</title>
        <authorList>
            <person name="Whitman W."/>
        </authorList>
    </citation>
    <scope>NUCLEOTIDE SEQUENCE [LARGE SCALE GENOMIC DNA]</scope>
    <source>
        <strain evidence="2 3">CECT 4462</strain>
    </source>
</reference>
<protein>
    <submittedName>
        <fullName evidence="2">Uncharacterized protein</fullName>
    </submittedName>
</protein>
<keyword evidence="1" id="KW-1133">Transmembrane helix</keyword>
<dbReference type="PANTHER" id="PTHR41795">
    <property type="entry name" value="EXOPOLYSACCHARIDE SYNTHESIS PROTEIN"/>
    <property type="match status" value="1"/>
</dbReference>
<dbReference type="AlphaFoldDB" id="A0A839T0B7"/>
<keyword evidence="1" id="KW-0812">Transmembrane</keyword>
<comment type="caution">
    <text evidence="2">The sequence shown here is derived from an EMBL/GenBank/DDBJ whole genome shotgun (WGS) entry which is preliminary data.</text>
</comment>
<keyword evidence="1" id="KW-0472">Membrane</keyword>
<feature type="transmembrane region" description="Helical" evidence="1">
    <location>
        <begin position="157"/>
        <end position="178"/>
    </location>
</feature>
<dbReference type="EMBL" id="JACHXI010000003">
    <property type="protein sequence ID" value="MBB3102578.1"/>
    <property type="molecule type" value="Genomic_DNA"/>
</dbReference>
<dbReference type="RefSeq" id="WP_183165563.1">
    <property type="nucleotide sequence ID" value="NZ_JACHXI010000003.1"/>
</dbReference>
<proteinExistence type="predicted"/>
<accession>A0A839T0B7</accession>
<dbReference type="Pfam" id="PF06055">
    <property type="entry name" value="ExoD"/>
    <property type="match status" value="1"/>
</dbReference>
<evidence type="ECO:0000256" key="1">
    <source>
        <dbReference type="SAM" id="Phobius"/>
    </source>
</evidence>
<dbReference type="Proteomes" id="UP000549250">
    <property type="component" value="Unassembled WGS sequence"/>
</dbReference>
<name>A0A839T0B7_AZOMA</name>
<feature type="transmembrane region" description="Helical" evidence="1">
    <location>
        <begin position="115"/>
        <end position="137"/>
    </location>
</feature>
<evidence type="ECO:0000313" key="2">
    <source>
        <dbReference type="EMBL" id="MBB3102578.1"/>
    </source>
</evidence>